<dbReference type="InterPro" id="IPR008920">
    <property type="entry name" value="TF_FadR/GntR_C"/>
</dbReference>
<dbReference type="AlphaFoldDB" id="E7GIZ0"/>
<dbReference type="Proteomes" id="UP000002970">
    <property type="component" value="Unassembled WGS sequence"/>
</dbReference>
<feature type="domain" description="HTH gntR-type" evidence="4">
    <location>
        <begin position="7"/>
        <end position="74"/>
    </location>
</feature>
<dbReference type="PRINTS" id="PR00035">
    <property type="entry name" value="HTHGNTR"/>
</dbReference>
<evidence type="ECO:0000256" key="2">
    <source>
        <dbReference type="ARBA" id="ARBA00023125"/>
    </source>
</evidence>
<evidence type="ECO:0000313" key="5">
    <source>
        <dbReference type="EMBL" id="EGA95263.1"/>
    </source>
</evidence>
<dbReference type="InterPro" id="IPR000524">
    <property type="entry name" value="Tscrpt_reg_HTH_GntR"/>
</dbReference>
<dbReference type="HOGENOM" id="CLU_017584_5_2_9"/>
<dbReference type="InterPro" id="IPR036390">
    <property type="entry name" value="WH_DNA-bd_sf"/>
</dbReference>
<dbReference type="InterPro" id="IPR036388">
    <property type="entry name" value="WH-like_DNA-bd_sf"/>
</dbReference>
<dbReference type="InterPro" id="IPR011711">
    <property type="entry name" value="GntR_C"/>
</dbReference>
<dbReference type="GO" id="GO:0003700">
    <property type="term" value="F:DNA-binding transcription factor activity"/>
    <property type="evidence" value="ECO:0007669"/>
    <property type="project" value="InterPro"/>
</dbReference>
<protein>
    <recommendedName>
        <fullName evidence="4">HTH gntR-type domain-containing protein</fullName>
    </recommendedName>
</protein>
<keyword evidence="6" id="KW-1185">Reference proteome</keyword>
<comment type="caution">
    <text evidence="5">The sequence shown here is derived from an EMBL/GenBank/DDBJ whole genome shotgun (WGS) entry which is preliminary data.</text>
</comment>
<dbReference type="EMBL" id="ADLQ01000022">
    <property type="protein sequence ID" value="EGA95263.1"/>
    <property type="molecule type" value="Genomic_DNA"/>
</dbReference>
<dbReference type="Pfam" id="PF07729">
    <property type="entry name" value="FCD"/>
    <property type="match status" value="1"/>
</dbReference>
<keyword evidence="1" id="KW-0805">Transcription regulation</keyword>
<dbReference type="eggNOG" id="COG1802">
    <property type="taxonomic scope" value="Bacteria"/>
</dbReference>
<sequence length="222" mass="25580">MKTQSSASLAEPVYEHILNMILNMELKPGDRIPEVEIAKDLGISRTPVRSALKQLESEGLVTIYPNRFVKVTTFDDEMIQDLGIMRIAVDCMAVRLAIFRGSNEDFRQLSILADKCSESDFSDGKERMEHIKNDYLFHLQLSIIAKNPVLEKYQLQFLRQMEVMLSHRYADVIANKITHRMIADAIEARDEELAVKLTATHLAEFYHLKENFPFLLKNTHLL</sequence>
<accession>E7GIZ0</accession>
<keyword evidence="3" id="KW-0804">Transcription</keyword>
<dbReference type="Pfam" id="PF00392">
    <property type="entry name" value="GntR"/>
    <property type="match status" value="1"/>
</dbReference>
<dbReference type="STRING" id="1512.GCA_900049235_00969"/>
<keyword evidence="2" id="KW-0238">DNA-binding</keyword>
<dbReference type="SMART" id="SM00345">
    <property type="entry name" value="HTH_GNTR"/>
    <property type="match status" value="1"/>
</dbReference>
<proteinExistence type="predicted"/>
<reference evidence="5 6" key="1">
    <citation type="submission" date="2010-12" db="EMBL/GenBank/DDBJ databases">
        <title>The Genome Sequence of Clostridium symbiosum strain WAL-14163.</title>
        <authorList>
            <person name="Earl A."/>
            <person name="Ward D."/>
            <person name="Feldgarden M."/>
            <person name="Gevers D."/>
            <person name="Finegold S.M."/>
            <person name="Summanen P.H."/>
            <person name="Molitoris D.R."/>
            <person name="Vaisanen M.L."/>
            <person name="Daigneault M."/>
            <person name="Young S.K."/>
            <person name="Zeng Q."/>
            <person name="Gargeya S."/>
            <person name="Fitzgerald M."/>
            <person name="Haas B."/>
            <person name="Abouelleil A."/>
            <person name="Alvarado L."/>
            <person name="Arachchi H.M."/>
            <person name="Berlin A."/>
            <person name="Brown A."/>
            <person name="Chapman S.B."/>
            <person name="Chen Z."/>
            <person name="Dunbar C."/>
            <person name="Freedman E."/>
            <person name="Gearin G."/>
            <person name="Gellesch M."/>
            <person name="Goldberg J."/>
            <person name="Griggs A."/>
            <person name="Gujja S."/>
            <person name="Heilman E."/>
            <person name="Heiman D."/>
            <person name="Howarth C."/>
            <person name="Larson L."/>
            <person name="Lui A."/>
            <person name="MacDonald P.J.P."/>
            <person name="Mehta T."/>
            <person name="Montmayeur A."/>
            <person name="Murphy C."/>
            <person name="Neiman D."/>
            <person name="Pearson M."/>
            <person name="Priest M."/>
            <person name="Roberts A."/>
            <person name="Saif S."/>
            <person name="Shea T."/>
            <person name="Shenoy N."/>
            <person name="Sisk P."/>
            <person name="Stolte C."/>
            <person name="Sykes S."/>
            <person name="White J."/>
            <person name="Yandava C."/>
            <person name="Nusbaum C."/>
            <person name="Birren B."/>
        </authorList>
    </citation>
    <scope>NUCLEOTIDE SEQUENCE [LARGE SCALE GENOMIC DNA]</scope>
    <source>
        <strain evidence="5 6">WAL-14163</strain>
    </source>
</reference>
<name>E7GIZ0_CLOS6</name>
<dbReference type="SMART" id="SM00895">
    <property type="entry name" value="FCD"/>
    <property type="match status" value="1"/>
</dbReference>
<dbReference type="SUPFAM" id="SSF46785">
    <property type="entry name" value="Winged helix' DNA-binding domain"/>
    <property type="match status" value="1"/>
</dbReference>
<dbReference type="PANTHER" id="PTHR43537:SF45">
    <property type="entry name" value="GNTR FAMILY REGULATORY PROTEIN"/>
    <property type="match status" value="1"/>
</dbReference>
<dbReference type="RefSeq" id="WP_003498756.1">
    <property type="nucleotide sequence ID" value="NZ_GL834306.1"/>
</dbReference>
<dbReference type="Gene3D" id="1.20.120.530">
    <property type="entry name" value="GntR ligand-binding domain-like"/>
    <property type="match status" value="1"/>
</dbReference>
<organism evidence="5 6">
    <name type="scientific">Clostridium symbiosum (strain WAL-14163)</name>
    <dbReference type="NCBI Taxonomy" id="742740"/>
    <lineage>
        <taxon>Bacteria</taxon>
        <taxon>Bacillati</taxon>
        <taxon>Bacillota</taxon>
        <taxon>Clostridia</taxon>
        <taxon>Lachnospirales</taxon>
        <taxon>Lachnospiraceae</taxon>
        <taxon>Otoolea</taxon>
    </lineage>
</organism>
<dbReference type="InterPro" id="IPR000485">
    <property type="entry name" value="AsnC-type_HTH_dom"/>
</dbReference>
<evidence type="ECO:0000256" key="3">
    <source>
        <dbReference type="ARBA" id="ARBA00023163"/>
    </source>
</evidence>
<dbReference type="CDD" id="cd07377">
    <property type="entry name" value="WHTH_GntR"/>
    <property type="match status" value="1"/>
</dbReference>
<dbReference type="GO" id="GO:0043565">
    <property type="term" value="F:sequence-specific DNA binding"/>
    <property type="evidence" value="ECO:0007669"/>
    <property type="project" value="InterPro"/>
</dbReference>
<evidence type="ECO:0000259" key="4">
    <source>
        <dbReference type="PROSITE" id="PS50949"/>
    </source>
</evidence>
<gene>
    <name evidence="5" type="ORF">HMPREF9474_00883</name>
</gene>
<dbReference type="Gene3D" id="1.10.10.10">
    <property type="entry name" value="Winged helix-like DNA-binding domain superfamily/Winged helix DNA-binding domain"/>
    <property type="match status" value="1"/>
</dbReference>
<dbReference type="PRINTS" id="PR00033">
    <property type="entry name" value="HTHASNC"/>
</dbReference>
<evidence type="ECO:0000256" key="1">
    <source>
        <dbReference type="ARBA" id="ARBA00023015"/>
    </source>
</evidence>
<dbReference type="PROSITE" id="PS50949">
    <property type="entry name" value="HTH_GNTR"/>
    <property type="match status" value="1"/>
</dbReference>
<evidence type="ECO:0000313" key="6">
    <source>
        <dbReference type="Proteomes" id="UP000002970"/>
    </source>
</evidence>
<dbReference type="PANTHER" id="PTHR43537">
    <property type="entry name" value="TRANSCRIPTIONAL REGULATOR, GNTR FAMILY"/>
    <property type="match status" value="1"/>
</dbReference>
<dbReference type="SUPFAM" id="SSF48008">
    <property type="entry name" value="GntR ligand-binding domain-like"/>
    <property type="match status" value="1"/>
</dbReference>